<reference evidence="3" key="1">
    <citation type="submission" date="2017-06" db="EMBL/GenBank/DDBJ databases">
        <title>Herbaspirillum phytohormonus sp. nov., isolated from the root nodule of Robinia pseudoacacia in lead-zinc mine.</title>
        <authorList>
            <person name="Fan M."/>
            <person name="Lin Y."/>
        </authorList>
    </citation>
    <scope>NUCLEOTIDE SEQUENCE [LARGE SCALE GENOMIC DNA]</scope>
    <source>
        <strain evidence="3">SC-089</strain>
    </source>
</reference>
<dbReference type="GO" id="GO:0015074">
    <property type="term" value="P:DNA integration"/>
    <property type="evidence" value="ECO:0007669"/>
    <property type="project" value="InterPro"/>
</dbReference>
<accession>A0A225MTI7</accession>
<gene>
    <name evidence="2" type="ORF">CEY11_09125</name>
</gene>
<dbReference type="Proteomes" id="UP000214603">
    <property type="component" value="Unassembled WGS sequence"/>
</dbReference>
<keyword evidence="3" id="KW-1185">Reference proteome</keyword>
<dbReference type="InterPro" id="IPR012337">
    <property type="entry name" value="RNaseH-like_sf"/>
</dbReference>
<dbReference type="Gene3D" id="3.30.420.10">
    <property type="entry name" value="Ribonuclease H-like superfamily/Ribonuclease H"/>
    <property type="match status" value="1"/>
</dbReference>
<dbReference type="InterPro" id="IPR036397">
    <property type="entry name" value="RNaseH_sf"/>
</dbReference>
<proteinExistence type="predicted"/>
<sequence>MGLAVVEWAARAGIRPEYIQPGKPQQNAYVERFDCAL</sequence>
<organism evidence="2 3">
    <name type="scientific">Candidimonas nitroreducens</name>
    <dbReference type="NCBI Taxonomy" id="683354"/>
    <lineage>
        <taxon>Bacteria</taxon>
        <taxon>Pseudomonadati</taxon>
        <taxon>Pseudomonadota</taxon>
        <taxon>Betaproteobacteria</taxon>
        <taxon>Burkholderiales</taxon>
        <taxon>Alcaligenaceae</taxon>
        <taxon>Candidimonas</taxon>
    </lineage>
</organism>
<evidence type="ECO:0000313" key="3">
    <source>
        <dbReference type="Proteomes" id="UP000214603"/>
    </source>
</evidence>
<dbReference type="SUPFAM" id="SSF53098">
    <property type="entry name" value="Ribonuclease H-like"/>
    <property type="match status" value="1"/>
</dbReference>
<comment type="caution">
    <text evidence="2">The sequence shown here is derived from an EMBL/GenBank/DDBJ whole genome shotgun (WGS) entry which is preliminary data.</text>
</comment>
<dbReference type="InterPro" id="IPR001584">
    <property type="entry name" value="Integrase_cat-core"/>
</dbReference>
<dbReference type="Pfam" id="PF13683">
    <property type="entry name" value="rve_3"/>
    <property type="match status" value="1"/>
</dbReference>
<dbReference type="GO" id="GO:0003676">
    <property type="term" value="F:nucleic acid binding"/>
    <property type="evidence" value="ECO:0007669"/>
    <property type="project" value="InterPro"/>
</dbReference>
<protein>
    <recommendedName>
        <fullName evidence="1">Integrase catalytic domain-containing protein</fullName>
    </recommendedName>
</protein>
<dbReference type="AlphaFoldDB" id="A0A225MTI7"/>
<evidence type="ECO:0000313" key="2">
    <source>
        <dbReference type="EMBL" id="OWT61969.1"/>
    </source>
</evidence>
<dbReference type="EMBL" id="NJIH01000004">
    <property type="protein sequence ID" value="OWT61969.1"/>
    <property type="molecule type" value="Genomic_DNA"/>
</dbReference>
<feature type="domain" description="Integrase catalytic" evidence="1">
    <location>
        <begin position="13"/>
        <end position="33"/>
    </location>
</feature>
<name>A0A225MTI7_9BURK</name>
<evidence type="ECO:0000259" key="1">
    <source>
        <dbReference type="Pfam" id="PF13683"/>
    </source>
</evidence>